<reference evidence="1" key="1">
    <citation type="submission" date="2019-08" db="EMBL/GenBank/DDBJ databases">
        <authorList>
            <person name="Kucharzyk K."/>
            <person name="Murdoch R.W."/>
            <person name="Higgins S."/>
            <person name="Loffler F."/>
        </authorList>
    </citation>
    <scope>NUCLEOTIDE SEQUENCE</scope>
</reference>
<proteinExistence type="predicted"/>
<sequence>MLWKENKEIVKRLNAIENLPTELQKQNKKLSSYCDLRIQFNELIVKAISEDTDIYATEIDRIGTEINKILDELEEYKK</sequence>
<evidence type="ECO:0000313" key="1">
    <source>
        <dbReference type="EMBL" id="MPN39555.1"/>
    </source>
</evidence>
<accession>A0A645HKK9</accession>
<gene>
    <name evidence="1" type="ORF">SDC9_187083</name>
</gene>
<comment type="caution">
    <text evidence="1">The sequence shown here is derived from an EMBL/GenBank/DDBJ whole genome shotgun (WGS) entry which is preliminary data.</text>
</comment>
<organism evidence="1">
    <name type="scientific">bioreactor metagenome</name>
    <dbReference type="NCBI Taxonomy" id="1076179"/>
    <lineage>
        <taxon>unclassified sequences</taxon>
        <taxon>metagenomes</taxon>
        <taxon>ecological metagenomes</taxon>
    </lineage>
</organism>
<name>A0A645HKK9_9ZZZZ</name>
<dbReference type="AlphaFoldDB" id="A0A645HKK9"/>
<dbReference type="EMBL" id="VSSQ01095435">
    <property type="protein sequence ID" value="MPN39555.1"/>
    <property type="molecule type" value="Genomic_DNA"/>
</dbReference>
<protein>
    <submittedName>
        <fullName evidence="1">Uncharacterized protein</fullName>
    </submittedName>
</protein>